<dbReference type="Proteomes" id="UP000663760">
    <property type="component" value="Chromosome 5"/>
</dbReference>
<dbReference type="AlphaFoldDB" id="A0A7I8KIK3"/>
<keyword evidence="1" id="KW-0547">Nucleotide-binding</keyword>
<evidence type="ECO:0000256" key="4">
    <source>
        <dbReference type="ARBA" id="ARBA00022840"/>
    </source>
</evidence>
<evidence type="ECO:0000256" key="1">
    <source>
        <dbReference type="ARBA" id="ARBA00022741"/>
    </source>
</evidence>
<dbReference type="EMBL" id="LR746268">
    <property type="protein sequence ID" value="CAA7397106.1"/>
    <property type="molecule type" value="Genomic_DNA"/>
</dbReference>
<dbReference type="InterPro" id="IPR027417">
    <property type="entry name" value="P-loop_NTPase"/>
</dbReference>
<keyword evidence="4" id="KW-0067">ATP-binding</keyword>
<evidence type="ECO:0000313" key="7">
    <source>
        <dbReference type="Proteomes" id="UP000663760"/>
    </source>
</evidence>
<keyword evidence="7" id="KW-1185">Reference proteome</keyword>
<organism evidence="6 7">
    <name type="scientific">Spirodela intermedia</name>
    <name type="common">Intermediate duckweed</name>
    <dbReference type="NCBI Taxonomy" id="51605"/>
    <lineage>
        <taxon>Eukaryota</taxon>
        <taxon>Viridiplantae</taxon>
        <taxon>Streptophyta</taxon>
        <taxon>Embryophyta</taxon>
        <taxon>Tracheophyta</taxon>
        <taxon>Spermatophyta</taxon>
        <taxon>Magnoliopsida</taxon>
        <taxon>Liliopsida</taxon>
        <taxon>Araceae</taxon>
        <taxon>Lemnoideae</taxon>
        <taxon>Spirodela</taxon>
    </lineage>
</organism>
<dbReference type="GO" id="GO:0016787">
    <property type="term" value="F:hydrolase activity"/>
    <property type="evidence" value="ECO:0007669"/>
    <property type="project" value="UniProtKB-KW"/>
</dbReference>
<protein>
    <submittedName>
        <fullName evidence="6">Uncharacterized protein</fullName>
    </submittedName>
</protein>
<name>A0A7I8KIK3_SPIIN</name>
<evidence type="ECO:0000313" key="6">
    <source>
        <dbReference type="EMBL" id="CAA7397106.1"/>
    </source>
</evidence>
<evidence type="ECO:0000256" key="5">
    <source>
        <dbReference type="SAM" id="MobiDB-lite"/>
    </source>
</evidence>
<feature type="compositionally biased region" description="Basic residues" evidence="5">
    <location>
        <begin position="10"/>
        <end position="23"/>
    </location>
</feature>
<sequence length="379" mass="40786">MAKGDDAVARKRNRAQRRKGRSLKSKESVSSRVAAIIAAKRRRKTGKRRICEGMCFTLPTPEDPFNDLNDPVAKKEMQMSTDLCQRQKEAASLLRKSNGRKKPVLPVPSKPSSAANGLRHQIGKGEGGADVDSDDRVSKYLILCLKAIQEASSLDWEMGETDDLDQVGTGQQSPLLACKWGIDFWKSRLSGLDIVDSTGDCASREQIAWLVSIASDIIARKEKEGLLVPSPFLVLLVPSQDKASEVRSLCKPLKALGVHTVSLHPGALLDHQVHGLRSCEPEFIVSTPDRLLSLVSMGALDVSGVSLLVLDGLGSLIASGYADDIKSIRGHISGDPQTVVFGDEHKGCSSGLLLKLVKEPARRLPLNSLLGSGAAVDSS</sequence>
<keyword evidence="2" id="KW-0378">Hydrolase</keyword>
<feature type="region of interest" description="Disordered" evidence="5">
    <location>
        <begin position="1"/>
        <end position="30"/>
    </location>
</feature>
<gene>
    <name evidence="6" type="ORF">SI8410_05007769</name>
</gene>
<dbReference type="PANTHER" id="PTHR47960">
    <property type="entry name" value="DEAD-BOX ATP-DEPENDENT RNA HELICASE 50"/>
    <property type="match status" value="1"/>
</dbReference>
<dbReference type="Gene3D" id="3.40.50.300">
    <property type="entry name" value="P-loop containing nucleotide triphosphate hydrolases"/>
    <property type="match status" value="1"/>
</dbReference>
<keyword evidence="3" id="KW-0347">Helicase</keyword>
<dbReference type="GO" id="GO:0004386">
    <property type="term" value="F:helicase activity"/>
    <property type="evidence" value="ECO:0007669"/>
    <property type="project" value="UniProtKB-KW"/>
</dbReference>
<evidence type="ECO:0000256" key="3">
    <source>
        <dbReference type="ARBA" id="ARBA00022806"/>
    </source>
</evidence>
<feature type="region of interest" description="Disordered" evidence="5">
    <location>
        <begin position="100"/>
        <end position="130"/>
    </location>
</feature>
<dbReference type="SUPFAM" id="SSF52540">
    <property type="entry name" value="P-loop containing nucleoside triphosphate hydrolases"/>
    <property type="match status" value="1"/>
</dbReference>
<dbReference type="OrthoDB" id="1902637at2759"/>
<accession>A0A7I8KIK3</accession>
<dbReference type="GO" id="GO:0005524">
    <property type="term" value="F:ATP binding"/>
    <property type="evidence" value="ECO:0007669"/>
    <property type="project" value="UniProtKB-KW"/>
</dbReference>
<evidence type="ECO:0000256" key="2">
    <source>
        <dbReference type="ARBA" id="ARBA00022801"/>
    </source>
</evidence>
<reference evidence="6" key="1">
    <citation type="submission" date="2020-02" db="EMBL/GenBank/DDBJ databases">
        <authorList>
            <person name="Scholz U."/>
            <person name="Mascher M."/>
            <person name="Fiebig A."/>
        </authorList>
    </citation>
    <scope>NUCLEOTIDE SEQUENCE</scope>
</reference>
<proteinExistence type="predicted"/>